<feature type="transmembrane region" description="Helical" evidence="5">
    <location>
        <begin position="36"/>
        <end position="62"/>
    </location>
</feature>
<keyword evidence="2 5" id="KW-0812">Transmembrane</keyword>
<dbReference type="InterPro" id="IPR012340">
    <property type="entry name" value="NA-bd_OB-fold"/>
</dbReference>
<accession>A0A1I5H0W7</accession>
<evidence type="ECO:0000256" key="4">
    <source>
        <dbReference type="ARBA" id="ARBA00023136"/>
    </source>
</evidence>
<dbReference type="InterPro" id="IPR002810">
    <property type="entry name" value="NfeD-like_C"/>
</dbReference>
<comment type="subcellular location">
    <subcellularLocation>
        <location evidence="1">Membrane</location>
        <topology evidence="1">Multi-pass membrane protein</topology>
    </subcellularLocation>
</comment>
<reference evidence="7 8" key="1">
    <citation type="submission" date="2016-10" db="EMBL/GenBank/DDBJ databases">
        <authorList>
            <person name="de Groot N.N."/>
        </authorList>
    </citation>
    <scope>NUCLEOTIDE SEQUENCE [LARGE SCALE GENOMIC DNA]</scope>
    <source>
        <strain evidence="7 8">DSM 1283</strain>
    </source>
</reference>
<keyword evidence="8" id="KW-1185">Reference proteome</keyword>
<evidence type="ECO:0000256" key="5">
    <source>
        <dbReference type="SAM" id="Phobius"/>
    </source>
</evidence>
<evidence type="ECO:0000256" key="3">
    <source>
        <dbReference type="ARBA" id="ARBA00022989"/>
    </source>
</evidence>
<dbReference type="GO" id="GO:0008233">
    <property type="term" value="F:peptidase activity"/>
    <property type="evidence" value="ECO:0007669"/>
    <property type="project" value="UniProtKB-KW"/>
</dbReference>
<dbReference type="RefSeq" id="WP_091687389.1">
    <property type="nucleotide sequence ID" value="NZ_BAABFM010000035.1"/>
</dbReference>
<dbReference type="SUPFAM" id="SSF141322">
    <property type="entry name" value="NfeD domain-like"/>
    <property type="match status" value="1"/>
</dbReference>
<dbReference type="AlphaFoldDB" id="A0A1I5H0W7"/>
<sequence length="145" mass="16473">MDSMYWLVILAIFLLIEIITLGLTTIWFAGGSLVSFFLSLLVDNMILEITVCLVVSFLLLFFTRPVAKKYFNKQRVKTNIDLLIGKEVKVIETIDNLNGKGWVLLNGQEWMARAVNDDTIIPEGERVIVRKVSGVKLIVDIKEEI</sequence>
<dbReference type="GO" id="GO:0006508">
    <property type="term" value="P:proteolysis"/>
    <property type="evidence" value="ECO:0007669"/>
    <property type="project" value="UniProtKB-KW"/>
</dbReference>
<evidence type="ECO:0000256" key="2">
    <source>
        <dbReference type="ARBA" id="ARBA00022692"/>
    </source>
</evidence>
<keyword evidence="3 5" id="KW-1133">Transmembrane helix</keyword>
<dbReference type="Proteomes" id="UP000198806">
    <property type="component" value="Unassembled WGS sequence"/>
</dbReference>
<protein>
    <submittedName>
        <fullName evidence="7">Membrane protein implicated in regulation of membrane protease activity</fullName>
    </submittedName>
</protein>
<feature type="domain" description="NfeD-like C-terminal" evidence="6">
    <location>
        <begin position="81"/>
        <end position="139"/>
    </location>
</feature>
<name>A0A1I5H0W7_9FIRM</name>
<evidence type="ECO:0000259" key="6">
    <source>
        <dbReference type="Pfam" id="PF01957"/>
    </source>
</evidence>
<dbReference type="PANTHER" id="PTHR33507">
    <property type="entry name" value="INNER MEMBRANE PROTEIN YBBJ"/>
    <property type="match status" value="1"/>
</dbReference>
<dbReference type="OrthoDB" id="5054at2"/>
<dbReference type="GO" id="GO:0005886">
    <property type="term" value="C:plasma membrane"/>
    <property type="evidence" value="ECO:0007669"/>
    <property type="project" value="TreeGrafter"/>
</dbReference>
<evidence type="ECO:0000313" key="7">
    <source>
        <dbReference type="EMBL" id="SFO41666.1"/>
    </source>
</evidence>
<dbReference type="InterPro" id="IPR052165">
    <property type="entry name" value="Membrane_assoc_protease"/>
</dbReference>
<keyword evidence="4 5" id="KW-0472">Membrane</keyword>
<proteinExistence type="predicted"/>
<feature type="transmembrane region" description="Helical" evidence="5">
    <location>
        <begin position="7"/>
        <end position="30"/>
    </location>
</feature>
<dbReference type="PANTHER" id="PTHR33507:SF3">
    <property type="entry name" value="INNER MEMBRANE PROTEIN YBBJ"/>
    <property type="match status" value="1"/>
</dbReference>
<evidence type="ECO:0000256" key="1">
    <source>
        <dbReference type="ARBA" id="ARBA00004141"/>
    </source>
</evidence>
<dbReference type="Pfam" id="PF01957">
    <property type="entry name" value="NfeD"/>
    <property type="match status" value="1"/>
</dbReference>
<keyword evidence="7" id="KW-0378">Hydrolase</keyword>
<keyword evidence="7" id="KW-0645">Protease</keyword>
<dbReference type="Gene3D" id="2.40.50.140">
    <property type="entry name" value="Nucleic acid-binding proteins"/>
    <property type="match status" value="1"/>
</dbReference>
<evidence type="ECO:0000313" key="8">
    <source>
        <dbReference type="Proteomes" id="UP000198806"/>
    </source>
</evidence>
<dbReference type="EMBL" id="FOWD01000024">
    <property type="protein sequence ID" value="SFO41666.1"/>
    <property type="molecule type" value="Genomic_DNA"/>
</dbReference>
<dbReference type="STRING" id="1527.SAMN04489757_12443"/>
<gene>
    <name evidence="7" type="ORF">SAMN04489757_12443</name>
</gene>
<organism evidence="7 8">
    <name type="scientific">Anaerocolumna aminovalerica</name>
    <dbReference type="NCBI Taxonomy" id="1527"/>
    <lineage>
        <taxon>Bacteria</taxon>
        <taxon>Bacillati</taxon>
        <taxon>Bacillota</taxon>
        <taxon>Clostridia</taxon>
        <taxon>Lachnospirales</taxon>
        <taxon>Lachnospiraceae</taxon>
        <taxon>Anaerocolumna</taxon>
    </lineage>
</organism>